<dbReference type="HOGENOM" id="CLU_047948_2_0_12"/>
<keyword evidence="3 7" id="KW-0489">Methyltransferase</keyword>
<dbReference type="GO" id="GO:0009236">
    <property type="term" value="P:cobalamin biosynthetic process"/>
    <property type="evidence" value="ECO:0007669"/>
    <property type="project" value="UniProtKB-UniPathway"/>
</dbReference>
<keyword evidence="4 7" id="KW-0808">Transferase</keyword>
<dbReference type="STRING" id="545694.TREPR_0523"/>
<feature type="domain" description="Tetrapyrrole methylase" evidence="6">
    <location>
        <begin position="3"/>
        <end position="209"/>
    </location>
</feature>
<organism evidence="7 8">
    <name type="scientific">Treponema primitia (strain ATCC BAA-887 / DSM 12427 / ZAS-2)</name>
    <dbReference type="NCBI Taxonomy" id="545694"/>
    <lineage>
        <taxon>Bacteria</taxon>
        <taxon>Pseudomonadati</taxon>
        <taxon>Spirochaetota</taxon>
        <taxon>Spirochaetia</taxon>
        <taxon>Spirochaetales</taxon>
        <taxon>Treponemataceae</taxon>
        <taxon>Treponema</taxon>
    </lineage>
</organism>
<dbReference type="PANTHER" id="PTHR47036">
    <property type="entry name" value="COBALT-FACTOR III C(17)-METHYLTRANSFERASE-RELATED"/>
    <property type="match status" value="1"/>
</dbReference>
<dbReference type="GO" id="GO:0032259">
    <property type="term" value="P:methylation"/>
    <property type="evidence" value="ECO:0007669"/>
    <property type="project" value="UniProtKB-KW"/>
</dbReference>
<dbReference type="Gene3D" id="3.30.950.10">
    <property type="entry name" value="Methyltransferase, Cobalt-precorrin-4 Transmethylase, Domain 2"/>
    <property type="match status" value="1"/>
</dbReference>
<gene>
    <name evidence="7" type="primary">cobJ</name>
    <name evidence="7" type="ordered locus">TREPR_0523</name>
</gene>
<dbReference type="InterPro" id="IPR035996">
    <property type="entry name" value="4pyrrol_Methylase_sf"/>
</dbReference>
<sequence length="243" mass="25743">MGKLIIAGIGPGGEDHMTAACRDALEGADIIAGYTGYTALVKHLYPQKSYLETPMTGETERCREALKLAEGDRRVCLISSGDSGIYGMASLVFELAADYPAASIEVIPGVTAASSGGALLGAPLGHDFAVISLSDLLTPWEIIEKRLRMAAEGDFVICLYNPGSAGRPDHLRTACDILLETLPPGRVCGLARNIGRSGESSITTMLEDLGKTEVDMFTTVFIGSSRTRVVSGKMLTPRGYRNA</sequence>
<evidence type="ECO:0000256" key="5">
    <source>
        <dbReference type="ARBA" id="ARBA00022691"/>
    </source>
</evidence>
<dbReference type="KEGG" id="tpi:TREPR_0523"/>
<dbReference type="InterPro" id="IPR014777">
    <property type="entry name" value="4pyrrole_Mease_sub1"/>
</dbReference>
<dbReference type="InterPro" id="IPR006363">
    <property type="entry name" value="Cbl_synth_CobJ/CibH_dom"/>
</dbReference>
<keyword evidence="5" id="KW-0949">S-adenosyl-L-methionine</keyword>
<dbReference type="Gene3D" id="3.40.1010.10">
    <property type="entry name" value="Cobalt-precorrin-4 Transmethylase, Domain 1"/>
    <property type="match status" value="1"/>
</dbReference>
<evidence type="ECO:0000256" key="1">
    <source>
        <dbReference type="ARBA" id="ARBA00004953"/>
    </source>
</evidence>
<dbReference type="eggNOG" id="COG1010">
    <property type="taxonomic scope" value="Bacteria"/>
</dbReference>
<evidence type="ECO:0000313" key="8">
    <source>
        <dbReference type="Proteomes" id="UP000009223"/>
    </source>
</evidence>
<evidence type="ECO:0000256" key="2">
    <source>
        <dbReference type="ARBA" id="ARBA00022573"/>
    </source>
</evidence>
<dbReference type="NCBIfam" id="TIGR01466">
    <property type="entry name" value="cobJ_cbiH"/>
    <property type="match status" value="1"/>
</dbReference>
<dbReference type="EMBL" id="CP001843">
    <property type="protein sequence ID" value="AEF85143.1"/>
    <property type="molecule type" value="Genomic_DNA"/>
</dbReference>
<dbReference type="RefSeq" id="WP_015709496.1">
    <property type="nucleotide sequence ID" value="NC_015578.1"/>
</dbReference>
<dbReference type="Pfam" id="PF00590">
    <property type="entry name" value="TP_methylase"/>
    <property type="match status" value="1"/>
</dbReference>
<dbReference type="InterPro" id="IPR014776">
    <property type="entry name" value="4pyrrole_Mease_sub2"/>
</dbReference>
<dbReference type="PANTHER" id="PTHR47036:SF1">
    <property type="entry name" value="COBALT-FACTOR III C(17)-METHYLTRANSFERASE-RELATED"/>
    <property type="match status" value="1"/>
</dbReference>
<proteinExistence type="predicted"/>
<reference evidence="8" key="1">
    <citation type="submission" date="2009-12" db="EMBL/GenBank/DDBJ databases">
        <title>Complete sequence of Treponema primitia strain ZAS-2.</title>
        <authorList>
            <person name="Tetu S.G."/>
            <person name="Matson E."/>
            <person name="Ren Q."/>
            <person name="Seshadri R."/>
            <person name="Elbourne L."/>
            <person name="Hassan K.A."/>
            <person name="Durkin A."/>
            <person name="Radune D."/>
            <person name="Mohamoud Y."/>
            <person name="Shay R."/>
            <person name="Jin S."/>
            <person name="Zhang X."/>
            <person name="Lucey K."/>
            <person name="Ballor N.R."/>
            <person name="Ottesen E."/>
            <person name="Rosenthal R."/>
            <person name="Allen A."/>
            <person name="Leadbetter J.R."/>
            <person name="Paulsen I.T."/>
        </authorList>
    </citation>
    <scope>NUCLEOTIDE SEQUENCE [LARGE SCALE GENOMIC DNA]</scope>
    <source>
        <strain evidence="8">ATCC BAA-887 / DSM 12427 / ZAS-2</strain>
    </source>
</reference>
<keyword evidence="8" id="KW-1185">Reference proteome</keyword>
<dbReference type="SUPFAM" id="SSF53790">
    <property type="entry name" value="Tetrapyrrole methylase"/>
    <property type="match status" value="1"/>
</dbReference>
<reference evidence="7 8" key="2">
    <citation type="journal article" date="2011" name="ISME J.">
        <title>RNA-seq reveals cooperative metabolic interactions between two termite-gut spirochete species in co-culture.</title>
        <authorList>
            <person name="Rosenthal A.Z."/>
            <person name="Matson E.G."/>
            <person name="Eldar A."/>
            <person name="Leadbetter J.R."/>
        </authorList>
    </citation>
    <scope>NUCLEOTIDE SEQUENCE [LARGE SCALE GENOMIC DNA]</scope>
    <source>
        <strain evidence="8">ATCC BAA-887 / DSM 12427 / ZAS-2</strain>
    </source>
</reference>
<dbReference type="CDD" id="cd11646">
    <property type="entry name" value="Precorrin_3B_C17_MT"/>
    <property type="match status" value="1"/>
</dbReference>
<comment type="pathway">
    <text evidence="1">Cofactor biosynthesis; adenosylcobalamin biosynthesis.</text>
</comment>
<name>F5YLB8_TREPZ</name>
<dbReference type="OrthoDB" id="9772960at2"/>
<evidence type="ECO:0000313" key="7">
    <source>
        <dbReference type="EMBL" id="AEF85143.1"/>
    </source>
</evidence>
<dbReference type="Proteomes" id="UP000009223">
    <property type="component" value="Chromosome"/>
</dbReference>
<evidence type="ECO:0000256" key="3">
    <source>
        <dbReference type="ARBA" id="ARBA00022603"/>
    </source>
</evidence>
<evidence type="ECO:0000259" key="6">
    <source>
        <dbReference type="Pfam" id="PF00590"/>
    </source>
</evidence>
<dbReference type="UniPathway" id="UPA00148"/>
<dbReference type="InterPro" id="IPR000878">
    <property type="entry name" value="4pyrrol_Mease"/>
</dbReference>
<dbReference type="EC" id="2.1.1.131" evidence="7"/>
<keyword evidence="2" id="KW-0169">Cobalamin biosynthesis</keyword>
<dbReference type="InterPro" id="IPR051810">
    <property type="entry name" value="Precorrin_MeTrfase"/>
</dbReference>
<dbReference type="AlphaFoldDB" id="F5YLB8"/>
<dbReference type="GO" id="GO:0030789">
    <property type="term" value="F:precorrin-3B C17-methyltransferase activity"/>
    <property type="evidence" value="ECO:0007669"/>
    <property type="project" value="UniProtKB-EC"/>
</dbReference>
<evidence type="ECO:0000256" key="4">
    <source>
        <dbReference type="ARBA" id="ARBA00022679"/>
    </source>
</evidence>
<protein>
    <submittedName>
        <fullName evidence="7">Precorrin-3B C(17)-methyltransferase</fullName>
        <ecNumber evidence="7">2.1.1.131</ecNumber>
    </submittedName>
</protein>
<accession>F5YLB8</accession>